<reference evidence="2 3" key="1">
    <citation type="submission" date="2021-03" db="EMBL/GenBank/DDBJ databases">
        <title>Sequencing the genomes of 1000 actinobacteria strains.</title>
        <authorList>
            <person name="Klenk H.-P."/>
        </authorList>
    </citation>
    <scope>NUCLEOTIDE SEQUENCE [LARGE SCALE GENOMIC DNA]</scope>
    <source>
        <strain evidence="2 3">DSM 45256</strain>
    </source>
</reference>
<feature type="region of interest" description="Disordered" evidence="1">
    <location>
        <begin position="1"/>
        <end position="52"/>
    </location>
</feature>
<protein>
    <submittedName>
        <fullName evidence="2">Uncharacterized protein</fullName>
    </submittedName>
</protein>
<name>A0ABS4W687_9PSEU</name>
<accession>A0ABS4W687</accession>
<dbReference type="EMBL" id="JAGINU010000004">
    <property type="protein sequence ID" value="MBP2371719.1"/>
    <property type="molecule type" value="Genomic_DNA"/>
</dbReference>
<evidence type="ECO:0000313" key="3">
    <source>
        <dbReference type="Proteomes" id="UP001519295"/>
    </source>
</evidence>
<dbReference type="Proteomes" id="UP001519295">
    <property type="component" value="Unassembled WGS sequence"/>
</dbReference>
<evidence type="ECO:0000313" key="2">
    <source>
        <dbReference type="EMBL" id="MBP2371719.1"/>
    </source>
</evidence>
<evidence type="ECO:0000256" key="1">
    <source>
        <dbReference type="SAM" id="MobiDB-lite"/>
    </source>
</evidence>
<organism evidence="2 3">
    <name type="scientific">Pseudonocardia parietis</name>
    <dbReference type="NCBI Taxonomy" id="570936"/>
    <lineage>
        <taxon>Bacteria</taxon>
        <taxon>Bacillati</taxon>
        <taxon>Actinomycetota</taxon>
        <taxon>Actinomycetes</taxon>
        <taxon>Pseudonocardiales</taxon>
        <taxon>Pseudonocardiaceae</taxon>
        <taxon>Pseudonocardia</taxon>
    </lineage>
</organism>
<proteinExistence type="predicted"/>
<gene>
    <name evidence="2" type="ORF">JOF36_007492</name>
</gene>
<keyword evidence="3" id="KW-1185">Reference proteome</keyword>
<feature type="compositionally biased region" description="Basic residues" evidence="1">
    <location>
        <begin position="18"/>
        <end position="36"/>
    </location>
</feature>
<sequence>MRRGAGARTGVGPESGRGCKRRLHPHRQALHSRPRVHLPSGSGRPPGRRGGRVTVGALAAAFPGWTAPSTDSCRAQGCDRTLRQGTGSTRPADSAATPRAVARIAALLQILSDPSQPTTLACHCVHKRRLRFGAPHPVGEAVAGTRGSCSSPTGRGGAWGFGLGHWLSAGAIWLPAPRPVPAIPIGIPRCVHRRRWPGARWCPSGVLVPAPPESSPAPTGTASDLDSAGVGLGVNGVYDRYRASVLGRWVDDARNLWNRPFRPRVI</sequence>
<comment type="caution">
    <text evidence="2">The sequence shown here is derived from an EMBL/GenBank/DDBJ whole genome shotgun (WGS) entry which is preliminary data.</text>
</comment>